<proteinExistence type="inferred from homology"/>
<dbReference type="GO" id="GO:0019243">
    <property type="term" value="P:methylglyoxal catabolic process to D-lactate via S-lactoyl-glutathione"/>
    <property type="evidence" value="ECO:0007669"/>
    <property type="project" value="TreeGrafter"/>
</dbReference>
<dbReference type="CDD" id="cd03141">
    <property type="entry name" value="GATase1_Hsp31_like"/>
    <property type="match status" value="1"/>
</dbReference>
<comment type="caution">
    <text evidence="5">The sequence shown here is derived from an EMBL/GenBank/DDBJ whole genome shotgun (WGS) entry which is preliminary data.</text>
</comment>
<keyword evidence="6" id="KW-1185">Reference proteome</keyword>
<evidence type="ECO:0000313" key="6">
    <source>
        <dbReference type="Proteomes" id="UP000094379"/>
    </source>
</evidence>
<dbReference type="PATRIC" id="fig|291169.3.peg.2406"/>
<gene>
    <name evidence="5" type="primary">hchA</name>
    <name evidence="5" type="ORF">A9E74_02388</name>
</gene>
<evidence type="ECO:0000256" key="3">
    <source>
        <dbReference type="ARBA" id="ARBA00038493"/>
    </source>
</evidence>
<dbReference type="Proteomes" id="UP000094379">
    <property type="component" value="Unassembled WGS sequence"/>
</dbReference>
<dbReference type="PANTHER" id="PTHR48094:SF11">
    <property type="entry name" value="GLUTATHIONE-INDEPENDENT GLYOXALASE HSP31-RELATED"/>
    <property type="match status" value="1"/>
</dbReference>
<dbReference type="GO" id="GO:0005737">
    <property type="term" value="C:cytoplasm"/>
    <property type="evidence" value="ECO:0007669"/>
    <property type="project" value="TreeGrafter"/>
</dbReference>
<evidence type="ECO:0000256" key="2">
    <source>
        <dbReference type="ARBA" id="ARBA00023239"/>
    </source>
</evidence>
<dbReference type="InterPro" id="IPR029062">
    <property type="entry name" value="Class_I_gatase-like"/>
</dbReference>
<protein>
    <submittedName>
        <fullName evidence="5">Molecular chaperone Hsp31 and glyoxalase 3</fullName>
        <ecNumber evidence="5">4.2.1.130</ecNumber>
    </submittedName>
</protein>
<dbReference type="AlphaFoldDB" id="A0A1E3GQL5"/>
<dbReference type="EMBL" id="MCRI01000036">
    <property type="protein sequence ID" value="ODN65866.1"/>
    <property type="molecule type" value="Genomic_DNA"/>
</dbReference>
<feature type="domain" description="DJ-1/PfpI" evidence="4">
    <location>
        <begin position="56"/>
        <end position="252"/>
    </location>
</feature>
<keyword evidence="1" id="KW-0346">Stress response</keyword>
<dbReference type="GO" id="GO:0019172">
    <property type="term" value="F:glyoxalase III activity"/>
    <property type="evidence" value="ECO:0007669"/>
    <property type="project" value="UniProtKB-EC"/>
</dbReference>
<dbReference type="InterPro" id="IPR002818">
    <property type="entry name" value="DJ-1/PfpI"/>
</dbReference>
<comment type="similarity">
    <text evidence="3">Belongs to the peptidase C56 family. HSP31-like subfamily.</text>
</comment>
<dbReference type="EC" id="4.2.1.130" evidence="5"/>
<evidence type="ECO:0000259" key="4">
    <source>
        <dbReference type="Pfam" id="PF01965"/>
    </source>
</evidence>
<dbReference type="SUPFAM" id="SSF52317">
    <property type="entry name" value="Class I glutamine amidotransferase-like"/>
    <property type="match status" value="1"/>
</dbReference>
<dbReference type="InterPro" id="IPR050325">
    <property type="entry name" value="Prot/Nucl_acid_deglycase"/>
</dbReference>
<evidence type="ECO:0000256" key="1">
    <source>
        <dbReference type="ARBA" id="ARBA00023016"/>
    </source>
</evidence>
<dbReference type="Pfam" id="PF01965">
    <property type="entry name" value="DJ-1_PfpI"/>
    <property type="match status" value="1"/>
</dbReference>
<name>A0A1E3GQL5_9GAMM</name>
<evidence type="ECO:0000313" key="5">
    <source>
        <dbReference type="EMBL" id="ODN65866.1"/>
    </source>
</evidence>
<dbReference type="PANTHER" id="PTHR48094">
    <property type="entry name" value="PROTEIN/NUCLEIC ACID DEGLYCASE DJ-1-RELATED"/>
    <property type="match status" value="1"/>
</dbReference>
<keyword evidence="2 5" id="KW-0456">Lyase</keyword>
<dbReference type="STRING" id="291169.A9E74_02388"/>
<organism evidence="5 6">
    <name type="scientific">Methylophaga muralis</name>
    <dbReference type="NCBI Taxonomy" id="291169"/>
    <lineage>
        <taxon>Bacteria</taxon>
        <taxon>Pseudomonadati</taxon>
        <taxon>Pseudomonadota</taxon>
        <taxon>Gammaproteobacteria</taxon>
        <taxon>Thiotrichales</taxon>
        <taxon>Piscirickettsiaceae</taxon>
        <taxon>Methylophaga</taxon>
    </lineage>
</organism>
<dbReference type="RefSeq" id="WP_084003068.1">
    <property type="nucleotide sequence ID" value="NZ_MCRI01000036.1"/>
</dbReference>
<dbReference type="Gene3D" id="3.40.50.880">
    <property type="match status" value="1"/>
</dbReference>
<accession>A0A1E3GQL5</accession>
<reference evidence="5 6" key="1">
    <citation type="submission" date="2016-07" db="EMBL/GenBank/DDBJ databases">
        <title>Draft Genome Sequence of Methylophaga muralis Bur 1.</title>
        <authorList>
            <person name="Vasilenko O.V."/>
            <person name="Doronina N.V."/>
            <person name="Shmareva M.N."/>
            <person name="Tarlachkov S.V."/>
            <person name="Mustakhimov I."/>
            <person name="Trotsenko Y.A."/>
        </authorList>
    </citation>
    <scope>NUCLEOTIDE SEQUENCE [LARGE SCALE GENOMIC DNA]</scope>
    <source>
        <strain evidence="5 6">Bur 1</strain>
    </source>
</reference>
<sequence>MRKTIYPLLKPILFLVLGMLSLTAVASEKVLIVVTSHGYIGENEASSKKDTGYFLSEVTHPYYELKAAGFEIDIASPKGGLPPMDPGSYKLSDDDNKRFMETPEDWQKMESTLRLEDIKSEDYAAIVFAGGHGTMWDFPDNADIQRLTREIYENDGVVAAVCHGPAALVNVTLSDGEYLVANREVSTFTNFEERIVRLYSDMPFLLETRLEQNGANVSKAWIPFRQKVSVDERLVTGQNPNSARAMGSEVVELLQNR</sequence>